<accession>A0A420RAE2</accession>
<proteinExistence type="predicted"/>
<dbReference type="VEuPathDB" id="FungiDB:FOZG_01863"/>
<evidence type="ECO:0000313" key="2">
    <source>
        <dbReference type="Proteomes" id="UP000285860"/>
    </source>
</evidence>
<organism evidence="1 2">
    <name type="scientific">Fusarium oxysporum</name>
    <name type="common">Fusarium vascular wilt</name>
    <dbReference type="NCBI Taxonomy" id="5507"/>
    <lineage>
        <taxon>Eukaryota</taxon>
        <taxon>Fungi</taxon>
        <taxon>Dikarya</taxon>
        <taxon>Ascomycota</taxon>
        <taxon>Pezizomycotina</taxon>
        <taxon>Sordariomycetes</taxon>
        <taxon>Hypocreomycetidae</taxon>
        <taxon>Hypocreales</taxon>
        <taxon>Nectriaceae</taxon>
        <taxon>Fusarium</taxon>
        <taxon>Fusarium oxysporum species complex</taxon>
    </lineage>
</organism>
<dbReference type="Proteomes" id="UP000285860">
    <property type="component" value="Unassembled WGS sequence"/>
</dbReference>
<dbReference type="VEuPathDB" id="FungiDB:FOIG_13180"/>
<name>A0A420RAE2_FUSOX</name>
<gene>
    <name evidence="1" type="ORF">BFJ68_g6807</name>
</gene>
<sequence>MIIPLDENKAYLEVLHATGLEIDEIPVFMTPYPGSPRWERRVLLMKDSAREQISHSQMLCQMMLAVPDCKIRKN</sequence>
<dbReference type="AlphaFoldDB" id="A0A420RAE2"/>
<protein>
    <submittedName>
        <fullName evidence="1">Uncharacterized protein</fullName>
    </submittedName>
</protein>
<evidence type="ECO:0000313" key="1">
    <source>
        <dbReference type="EMBL" id="RKL13990.1"/>
    </source>
</evidence>
<reference evidence="1 2" key="1">
    <citation type="journal article" date="2018" name="Sci. Rep.">
        <title>Characterisation of pathogen-specific regions and novel effector candidates in Fusarium oxysporum f. sp. cepae.</title>
        <authorList>
            <person name="Armitage A.D."/>
            <person name="Taylor A."/>
            <person name="Sobczyk M.K."/>
            <person name="Baxter L."/>
            <person name="Greenfield B.P."/>
            <person name="Bates H.J."/>
            <person name="Wilson F."/>
            <person name="Jackson A.C."/>
            <person name="Ott S."/>
            <person name="Harrison R.J."/>
            <person name="Clarkson J.P."/>
        </authorList>
    </citation>
    <scope>NUCLEOTIDE SEQUENCE [LARGE SCALE GENOMIC DNA]</scope>
    <source>
        <strain evidence="1 2">Fo_A28</strain>
    </source>
</reference>
<dbReference type="EMBL" id="MRCY01000027">
    <property type="protein sequence ID" value="RKL13990.1"/>
    <property type="molecule type" value="Genomic_DNA"/>
</dbReference>
<dbReference type="VEuPathDB" id="FungiDB:FOC4_g10014347"/>
<comment type="caution">
    <text evidence="1">The sequence shown here is derived from an EMBL/GenBank/DDBJ whole genome shotgun (WGS) entry which is preliminary data.</text>
</comment>